<dbReference type="Proteomes" id="UP000054698">
    <property type="component" value="Unassembled WGS sequence"/>
</dbReference>
<feature type="transmembrane region" description="Helical" evidence="1">
    <location>
        <begin position="7"/>
        <end position="27"/>
    </location>
</feature>
<proteinExistence type="predicted"/>
<dbReference type="PATRIC" id="fig|453.4.peg.123"/>
<name>A0A0W0UAW9_9GAMM</name>
<reference evidence="2 3" key="1">
    <citation type="submission" date="2015-11" db="EMBL/GenBank/DDBJ databases">
        <title>Genomic analysis of 38 Legionella species identifies large and diverse effector repertoires.</title>
        <authorList>
            <person name="Burstein D."/>
            <person name="Amaro F."/>
            <person name="Zusman T."/>
            <person name="Lifshitz Z."/>
            <person name="Cohen O."/>
            <person name="Gilbert J.A."/>
            <person name="Pupko T."/>
            <person name="Shuman H.A."/>
            <person name="Segal G."/>
        </authorList>
    </citation>
    <scope>NUCLEOTIDE SEQUENCE [LARGE SCALE GENOMIC DNA]</scope>
    <source>
        <strain evidence="2 3">WO-44C</strain>
    </source>
</reference>
<accession>A0A0W0UAW9</accession>
<keyword evidence="1" id="KW-0812">Transmembrane</keyword>
<evidence type="ECO:0000256" key="1">
    <source>
        <dbReference type="SAM" id="Phobius"/>
    </source>
</evidence>
<gene>
    <name evidence="2" type="ORF">Lfee_0107</name>
</gene>
<feature type="transmembrane region" description="Helical" evidence="1">
    <location>
        <begin position="47"/>
        <end position="65"/>
    </location>
</feature>
<comment type="caution">
    <text evidence="2">The sequence shown here is derived from an EMBL/GenBank/DDBJ whole genome shotgun (WGS) entry which is preliminary data.</text>
</comment>
<feature type="transmembrane region" description="Helical" evidence="1">
    <location>
        <begin position="118"/>
        <end position="137"/>
    </location>
</feature>
<dbReference type="EMBL" id="LNYB01000006">
    <property type="protein sequence ID" value="KTD04649.1"/>
    <property type="molecule type" value="Genomic_DNA"/>
</dbReference>
<organism evidence="2 3">
    <name type="scientific">Legionella feeleii</name>
    <dbReference type="NCBI Taxonomy" id="453"/>
    <lineage>
        <taxon>Bacteria</taxon>
        <taxon>Pseudomonadati</taxon>
        <taxon>Pseudomonadota</taxon>
        <taxon>Gammaproteobacteria</taxon>
        <taxon>Legionellales</taxon>
        <taxon>Legionellaceae</taxon>
        <taxon>Legionella</taxon>
    </lineage>
</organism>
<dbReference type="STRING" id="453.Lfee_0107"/>
<evidence type="ECO:0000313" key="3">
    <source>
        <dbReference type="Proteomes" id="UP000054698"/>
    </source>
</evidence>
<protein>
    <recommendedName>
        <fullName evidence="4">Transmembrane protein</fullName>
    </recommendedName>
</protein>
<evidence type="ECO:0008006" key="4">
    <source>
        <dbReference type="Google" id="ProtNLM"/>
    </source>
</evidence>
<dbReference type="RefSeq" id="WP_058443328.1">
    <property type="nucleotide sequence ID" value="NZ_CAAAHT010000031.1"/>
</dbReference>
<keyword evidence="1" id="KW-0472">Membrane</keyword>
<dbReference type="AlphaFoldDB" id="A0A0W0UAW9"/>
<keyword evidence="1" id="KW-1133">Transmembrane helix</keyword>
<feature type="transmembrane region" description="Helical" evidence="1">
    <location>
        <begin position="77"/>
        <end position="98"/>
    </location>
</feature>
<sequence length="144" mass="15752">MSNPRSISNGLLAGLVAGLFFAFFLLMNGMTEDLGSIIGMPTRLGGFFVHLCISLIAGVAFVLLLGRLINSWLSATIWGSAFGISMWVLGLMTLQPYLSNDIPLFAQWCFAGFENNKLSLVGHLIYGLVLGPIYYVLKSTYYKT</sequence>
<evidence type="ECO:0000313" key="2">
    <source>
        <dbReference type="EMBL" id="KTD04649.1"/>
    </source>
</evidence>
<keyword evidence="3" id="KW-1185">Reference proteome</keyword>